<dbReference type="EMBL" id="CM047737">
    <property type="protein sequence ID" value="KAJ0049366.1"/>
    <property type="molecule type" value="Genomic_DNA"/>
</dbReference>
<comment type="caution">
    <text evidence="1">The sequence shown here is derived from an EMBL/GenBank/DDBJ whole genome shotgun (WGS) entry which is preliminary data.</text>
</comment>
<reference evidence="2" key="1">
    <citation type="journal article" date="2023" name="G3 (Bethesda)">
        <title>Genome assembly and association tests identify interacting loci associated with vigor, precocity, and sex in interspecific pistachio rootstocks.</title>
        <authorList>
            <person name="Palmer W."/>
            <person name="Jacygrad E."/>
            <person name="Sagayaradj S."/>
            <person name="Cavanaugh K."/>
            <person name="Han R."/>
            <person name="Bertier L."/>
            <person name="Beede B."/>
            <person name="Kafkas S."/>
            <person name="Golino D."/>
            <person name="Preece J."/>
            <person name="Michelmore R."/>
        </authorList>
    </citation>
    <scope>NUCLEOTIDE SEQUENCE [LARGE SCALE GENOMIC DNA]</scope>
</reference>
<gene>
    <name evidence="1" type="ORF">Pint_15800</name>
</gene>
<evidence type="ECO:0000313" key="1">
    <source>
        <dbReference type="EMBL" id="KAJ0049366.1"/>
    </source>
</evidence>
<evidence type="ECO:0000313" key="2">
    <source>
        <dbReference type="Proteomes" id="UP001163603"/>
    </source>
</evidence>
<name>A0ACC0ZCR0_9ROSI</name>
<protein>
    <submittedName>
        <fullName evidence="1">Uncharacterized protein</fullName>
    </submittedName>
</protein>
<organism evidence="1 2">
    <name type="scientific">Pistacia integerrima</name>
    <dbReference type="NCBI Taxonomy" id="434235"/>
    <lineage>
        <taxon>Eukaryota</taxon>
        <taxon>Viridiplantae</taxon>
        <taxon>Streptophyta</taxon>
        <taxon>Embryophyta</taxon>
        <taxon>Tracheophyta</taxon>
        <taxon>Spermatophyta</taxon>
        <taxon>Magnoliopsida</taxon>
        <taxon>eudicotyledons</taxon>
        <taxon>Gunneridae</taxon>
        <taxon>Pentapetalae</taxon>
        <taxon>rosids</taxon>
        <taxon>malvids</taxon>
        <taxon>Sapindales</taxon>
        <taxon>Anacardiaceae</taxon>
        <taxon>Pistacia</taxon>
    </lineage>
</organism>
<dbReference type="Proteomes" id="UP001163603">
    <property type="component" value="Chromosome 2"/>
</dbReference>
<accession>A0ACC0ZCR0</accession>
<sequence>MNSEAKESWMPLEVIPDDICDVIFSDIGNGACGFNSYCSSKDGTPNCDCTP</sequence>
<proteinExistence type="predicted"/>
<keyword evidence="2" id="KW-1185">Reference proteome</keyword>